<feature type="transmembrane region" description="Helical" evidence="1">
    <location>
        <begin position="98"/>
        <end position="118"/>
    </location>
</feature>
<name>A0ABV1KN76_9BACL</name>
<accession>A0ABV1KN76</accession>
<evidence type="ECO:0000313" key="2">
    <source>
        <dbReference type="EMBL" id="MEQ4481482.1"/>
    </source>
</evidence>
<feature type="transmembrane region" description="Helical" evidence="1">
    <location>
        <begin position="138"/>
        <end position="157"/>
    </location>
</feature>
<dbReference type="RefSeq" id="WP_232184080.1">
    <property type="nucleotide sequence ID" value="NZ_JAIOAP010000002.1"/>
</dbReference>
<dbReference type="EMBL" id="JASKHM010000002">
    <property type="protein sequence ID" value="MEQ4481482.1"/>
    <property type="molecule type" value="Genomic_DNA"/>
</dbReference>
<keyword evidence="1" id="KW-0472">Membrane</keyword>
<comment type="caution">
    <text evidence="2">The sequence shown here is derived from an EMBL/GenBank/DDBJ whole genome shotgun (WGS) entry which is preliminary data.</text>
</comment>
<keyword evidence="3" id="KW-1185">Reference proteome</keyword>
<keyword evidence="1" id="KW-0812">Transmembrane</keyword>
<feature type="transmembrane region" description="Helical" evidence="1">
    <location>
        <begin position="41"/>
        <end position="61"/>
    </location>
</feature>
<gene>
    <name evidence="2" type="ORF">QJS35_03650</name>
</gene>
<feature type="transmembrane region" description="Helical" evidence="1">
    <location>
        <begin position="67"/>
        <end position="86"/>
    </location>
</feature>
<evidence type="ECO:0000313" key="3">
    <source>
        <dbReference type="Proteomes" id="UP001493487"/>
    </source>
</evidence>
<dbReference type="Proteomes" id="UP001493487">
    <property type="component" value="Unassembled WGS sequence"/>
</dbReference>
<organism evidence="2 3">
    <name type="scientific">Cohnella silvisoli</name>
    <dbReference type="NCBI Taxonomy" id="2873699"/>
    <lineage>
        <taxon>Bacteria</taxon>
        <taxon>Bacillati</taxon>
        <taxon>Bacillota</taxon>
        <taxon>Bacilli</taxon>
        <taxon>Bacillales</taxon>
        <taxon>Paenibacillaceae</taxon>
        <taxon>Cohnella</taxon>
    </lineage>
</organism>
<proteinExistence type="predicted"/>
<protein>
    <submittedName>
        <fullName evidence="2">Uncharacterized protein</fullName>
    </submittedName>
</protein>
<keyword evidence="1" id="KW-1133">Transmembrane helix</keyword>
<evidence type="ECO:0000256" key="1">
    <source>
        <dbReference type="SAM" id="Phobius"/>
    </source>
</evidence>
<reference evidence="2 3" key="1">
    <citation type="journal article" date="2023" name="Genome Announc.">
        <title>Pan-Genome Analyses of the Genus Cohnella and Proposal of the Novel Species Cohnella silvisoli sp. nov., Isolated from Forest Soil.</title>
        <authorList>
            <person name="Wang C."/>
            <person name="Mao L."/>
            <person name="Bao G."/>
            <person name="Zhu H."/>
        </authorList>
    </citation>
    <scope>NUCLEOTIDE SEQUENCE [LARGE SCALE GENOMIC DNA]</scope>
    <source>
        <strain evidence="2 3">NL03-T5-1</strain>
    </source>
</reference>
<sequence>MDNQAELEPSASPVQMQSQQQPIEPVIDQQQQIEPVSLGKIIIGALVSAAAGAIVWALIAYYGDYELGILASGIGALVGITVAYLAKKNVEQQHQTIAVIFGLLGVIAGKYLSFYLIVKKAENELGQDLFGYVKFTDTFQAIDILWIVLAAAAAWSIPKKYAERQ</sequence>